<gene>
    <name evidence="1" type="ORF">PPERSA_02340</name>
</gene>
<evidence type="ECO:0000313" key="1">
    <source>
        <dbReference type="EMBL" id="KRX05808.1"/>
    </source>
</evidence>
<reference evidence="1 2" key="1">
    <citation type="journal article" date="2015" name="Sci. Rep.">
        <title>Genome of the facultative scuticociliatosis pathogen Pseudocohnilembus persalinus provides insight into its virulence through horizontal gene transfer.</title>
        <authorList>
            <person name="Xiong J."/>
            <person name="Wang G."/>
            <person name="Cheng J."/>
            <person name="Tian M."/>
            <person name="Pan X."/>
            <person name="Warren A."/>
            <person name="Jiang C."/>
            <person name="Yuan D."/>
            <person name="Miao W."/>
        </authorList>
    </citation>
    <scope>NUCLEOTIDE SEQUENCE [LARGE SCALE GENOMIC DNA]</scope>
    <source>
        <strain evidence="1">36N120E</strain>
    </source>
</reference>
<dbReference type="AlphaFoldDB" id="A0A0V0QV07"/>
<protein>
    <submittedName>
        <fullName evidence="1">Uncharacterized protein</fullName>
    </submittedName>
</protein>
<accession>A0A0V0QV07</accession>
<dbReference type="EMBL" id="LDAU01000104">
    <property type="protein sequence ID" value="KRX05808.1"/>
    <property type="molecule type" value="Genomic_DNA"/>
</dbReference>
<dbReference type="InParanoid" id="A0A0V0QV07"/>
<keyword evidence="2" id="KW-1185">Reference proteome</keyword>
<sequence length="104" mass="12544">MIDQEIEKIPKIQFKNQDPHQLQQDQLNHVDYQVHFLPFNLKLNQPAQVETLFNCTIRDYEKQEDGNEQEEQMIGNNKIVQTSLYGREIKIIRRIVRKIKIIRK</sequence>
<proteinExistence type="predicted"/>
<evidence type="ECO:0000313" key="2">
    <source>
        <dbReference type="Proteomes" id="UP000054937"/>
    </source>
</evidence>
<organism evidence="1 2">
    <name type="scientific">Pseudocohnilembus persalinus</name>
    <name type="common">Ciliate</name>
    <dbReference type="NCBI Taxonomy" id="266149"/>
    <lineage>
        <taxon>Eukaryota</taxon>
        <taxon>Sar</taxon>
        <taxon>Alveolata</taxon>
        <taxon>Ciliophora</taxon>
        <taxon>Intramacronucleata</taxon>
        <taxon>Oligohymenophorea</taxon>
        <taxon>Scuticociliatia</taxon>
        <taxon>Philasterida</taxon>
        <taxon>Pseudocohnilembidae</taxon>
        <taxon>Pseudocohnilembus</taxon>
    </lineage>
</organism>
<comment type="caution">
    <text evidence="1">The sequence shown here is derived from an EMBL/GenBank/DDBJ whole genome shotgun (WGS) entry which is preliminary data.</text>
</comment>
<name>A0A0V0QV07_PSEPJ</name>
<dbReference type="Proteomes" id="UP000054937">
    <property type="component" value="Unassembled WGS sequence"/>
</dbReference>